<feature type="transmembrane region" description="Helical" evidence="9">
    <location>
        <begin position="179"/>
        <end position="200"/>
    </location>
</feature>
<evidence type="ECO:0000256" key="1">
    <source>
        <dbReference type="ARBA" id="ARBA00000085"/>
    </source>
</evidence>
<dbReference type="InterPro" id="IPR036890">
    <property type="entry name" value="HATPase_C_sf"/>
</dbReference>
<dbReference type="InterPro" id="IPR005467">
    <property type="entry name" value="His_kinase_dom"/>
</dbReference>
<evidence type="ECO:0000256" key="5">
    <source>
        <dbReference type="ARBA" id="ARBA00022741"/>
    </source>
</evidence>
<dbReference type="Gene3D" id="3.30.565.10">
    <property type="entry name" value="Histidine kinase-like ATPase, C-terminal domain"/>
    <property type="match status" value="1"/>
</dbReference>
<dbReference type="Pfam" id="PF00512">
    <property type="entry name" value="HisKA"/>
    <property type="match status" value="1"/>
</dbReference>
<dbReference type="InterPro" id="IPR004358">
    <property type="entry name" value="Sig_transdc_His_kin-like_C"/>
</dbReference>
<feature type="chain" id="PRO_5044383764" description="histidine kinase" evidence="10">
    <location>
        <begin position="18"/>
        <end position="734"/>
    </location>
</feature>
<dbReference type="GO" id="GO:0005524">
    <property type="term" value="F:ATP binding"/>
    <property type="evidence" value="ECO:0007669"/>
    <property type="project" value="UniProtKB-KW"/>
</dbReference>
<dbReference type="InterPro" id="IPR011623">
    <property type="entry name" value="7TMR_DISM_rcpt_extracell_dom1"/>
</dbReference>
<dbReference type="AlphaFoldDB" id="A0A2M9Y521"/>
<dbReference type="PROSITE" id="PS50109">
    <property type="entry name" value="HIS_KIN"/>
    <property type="match status" value="1"/>
</dbReference>
<feature type="transmembrane region" description="Helical" evidence="9">
    <location>
        <begin position="247"/>
        <end position="266"/>
    </location>
</feature>
<comment type="caution">
    <text evidence="12">The sequence shown here is derived from an EMBL/GenBank/DDBJ whole genome shotgun (WGS) entry which is preliminary data.</text>
</comment>
<evidence type="ECO:0000313" key="12">
    <source>
        <dbReference type="EMBL" id="TGK96697.1"/>
    </source>
</evidence>
<evidence type="ECO:0000256" key="3">
    <source>
        <dbReference type="ARBA" id="ARBA00022553"/>
    </source>
</evidence>
<evidence type="ECO:0000256" key="6">
    <source>
        <dbReference type="ARBA" id="ARBA00022777"/>
    </source>
</evidence>
<keyword evidence="9" id="KW-0812">Transmembrane</keyword>
<keyword evidence="9" id="KW-0472">Membrane</keyword>
<dbReference type="Proteomes" id="UP000297891">
    <property type="component" value="Unassembled WGS sequence"/>
</dbReference>
<feature type="transmembrane region" description="Helical" evidence="9">
    <location>
        <begin position="212"/>
        <end position="235"/>
    </location>
</feature>
<feature type="domain" description="Histidine kinase" evidence="11">
    <location>
        <begin position="515"/>
        <end position="722"/>
    </location>
</feature>
<accession>A0A2M9Y521</accession>
<evidence type="ECO:0000259" key="11">
    <source>
        <dbReference type="PROSITE" id="PS50109"/>
    </source>
</evidence>
<evidence type="ECO:0000256" key="4">
    <source>
        <dbReference type="ARBA" id="ARBA00022679"/>
    </source>
</evidence>
<feature type="transmembrane region" description="Helical" evidence="9">
    <location>
        <begin position="152"/>
        <end position="174"/>
    </location>
</feature>
<dbReference type="Gene3D" id="1.10.287.130">
    <property type="match status" value="1"/>
</dbReference>
<dbReference type="EC" id="2.7.13.3" evidence="2"/>
<name>A0A2M9Y521_9LEPT</name>
<evidence type="ECO:0000256" key="7">
    <source>
        <dbReference type="ARBA" id="ARBA00022840"/>
    </source>
</evidence>
<proteinExistence type="predicted"/>
<keyword evidence="7" id="KW-0067">ATP-binding</keyword>
<keyword evidence="10" id="KW-0732">Signal</keyword>
<evidence type="ECO:0000256" key="9">
    <source>
        <dbReference type="SAM" id="Phobius"/>
    </source>
</evidence>
<protein>
    <recommendedName>
        <fullName evidence="2">histidine kinase</fullName>
        <ecNumber evidence="2">2.7.13.3</ecNumber>
    </recommendedName>
</protein>
<dbReference type="PANTHER" id="PTHR43065:SF10">
    <property type="entry name" value="PEROXIDE STRESS-ACTIVATED HISTIDINE KINASE MAK3"/>
    <property type="match status" value="1"/>
</dbReference>
<dbReference type="SUPFAM" id="SSF55874">
    <property type="entry name" value="ATPase domain of HSP90 chaperone/DNA topoisomerase II/histidine kinase"/>
    <property type="match status" value="1"/>
</dbReference>
<keyword evidence="13" id="KW-1185">Reference proteome</keyword>
<dbReference type="InterPro" id="IPR003594">
    <property type="entry name" value="HATPase_dom"/>
</dbReference>
<dbReference type="SMART" id="SM00387">
    <property type="entry name" value="HATPase_c"/>
    <property type="match status" value="1"/>
</dbReference>
<keyword evidence="8" id="KW-0902">Two-component regulatory system</keyword>
<dbReference type="CDD" id="cd00082">
    <property type="entry name" value="HisKA"/>
    <property type="match status" value="1"/>
</dbReference>
<feature type="transmembrane region" description="Helical" evidence="9">
    <location>
        <begin position="302"/>
        <end position="324"/>
    </location>
</feature>
<dbReference type="PANTHER" id="PTHR43065">
    <property type="entry name" value="SENSOR HISTIDINE KINASE"/>
    <property type="match status" value="1"/>
</dbReference>
<organism evidence="12 13">
    <name type="scientific">Leptospira brenneri</name>
    <dbReference type="NCBI Taxonomy" id="2023182"/>
    <lineage>
        <taxon>Bacteria</taxon>
        <taxon>Pseudomonadati</taxon>
        <taxon>Spirochaetota</taxon>
        <taxon>Spirochaetia</taxon>
        <taxon>Leptospirales</taxon>
        <taxon>Leptospiraceae</taxon>
        <taxon>Leptospira</taxon>
    </lineage>
</organism>
<dbReference type="PRINTS" id="PR00344">
    <property type="entry name" value="BCTRLSENSOR"/>
</dbReference>
<comment type="catalytic activity">
    <reaction evidence="1">
        <text>ATP + protein L-histidine = ADP + protein N-phospho-L-histidine.</text>
        <dbReference type="EC" id="2.7.13.3"/>
    </reaction>
</comment>
<sequence length="734" mass="84294">MYRILFCLLFLPLALRAEGSLGLWHLGTNSDTKISNLTPKDYNTHFYFGFTEEYHYYQIQFDEDASRYLHFENGMISELDMTLFQNDRPVSLIQTGLLRKKHPDVLFTGGFVLPAKEKGIYQFKIHSDDAHRINFQVRNESNILQYTKSISLWQGFHLGLCILVCLISATQFVLLRERVYLLLTFATLTILFTNTLRSGILYEYGVSNFEWFYRYVPGLISLTPFGLVIFLREFLHTKEKYPNADKYFVSYAIFMLVSIFIVFVDLQIYFRFIYSNSLILTTVTFGYAILSMIKKQENANVLFYAFLVRQVSTSLLVLTNLGLLPSYPFLSSANEIGAALQMTIFTIAISKFQIQTRMRKEESVTKENAELETMVIERTKEIQTQKEELEKALLQISHTESKLVFSEKMSELGKLIAGVAHEINNPLSAIKASIETLIESKTNEIKHLGSKENIYSSLTPSEIKTMKQILSFQSDFGLVASYTERKDKKADLKKIFKDNGLEYEDAILERFLDVGITNLYEEEIQLLKSGQEKLSNLILEEKNFRLHLSIIQIAVDRSSKTILALKNFSRVTKAEERRIFTLLENIETVITIYQYRMRGKVSLKKTFITDATLIGWPEDLIRVWTNLILNGLEAMNQSGNLMITTERKGSLVEIKVIDNGPGISLEIQNKIFDPFFTTKNHGEGTGMGLGITKSIVEKHKGNIFVESEPGRTCFSVRLPVIEFIDPNEPWVDET</sequence>
<dbReference type="InterPro" id="IPR003661">
    <property type="entry name" value="HisK_dim/P_dom"/>
</dbReference>
<dbReference type="InterPro" id="IPR036097">
    <property type="entry name" value="HisK_dim/P_sf"/>
</dbReference>
<evidence type="ECO:0000256" key="2">
    <source>
        <dbReference type="ARBA" id="ARBA00012438"/>
    </source>
</evidence>
<gene>
    <name evidence="12" type="ORF">EHQ30_08910</name>
</gene>
<reference evidence="12" key="1">
    <citation type="journal article" date="2019" name="PLoS Negl. Trop. Dis.">
        <title>Revisiting the worldwide diversity of Leptospira species in the environment.</title>
        <authorList>
            <person name="Vincent A.T."/>
            <person name="Schiettekatte O."/>
            <person name="Bourhy P."/>
            <person name="Veyrier F.J."/>
            <person name="Picardeau M."/>
        </authorList>
    </citation>
    <scope>NUCLEOTIDE SEQUENCE [LARGE SCALE GENOMIC DNA]</scope>
    <source>
        <strain evidence="12">201800277</strain>
    </source>
</reference>
<keyword evidence="3" id="KW-0597">Phosphoprotein</keyword>
<dbReference type="Pfam" id="PF07695">
    <property type="entry name" value="7TMR-DISM_7TM"/>
    <property type="match status" value="1"/>
</dbReference>
<dbReference type="OrthoDB" id="9815750at2"/>
<keyword evidence="9" id="KW-1133">Transmembrane helix</keyword>
<keyword evidence="6" id="KW-0418">Kinase</keyword>
<evidence type="ECO:0000313" key="13">
    <source>
        <dbReference type="Proteomes" id="UP000297891"/>
    </source>
</evidence>
<feature type="signal peptide" evidence="10">
    <location>
        <begin position="1"/>
        <end position="17"/>
    </location>
</feature>
<dbReference type="Pfam" id="PF02518">
    <property type="entry name" value="HATPase_c"/>
    <property type="match status" value="1"/>
</dbReference>
<keyword evidence="4" id="KW-0808">Transferase</keyword>
<evidence type="ECO:0000256" key="8">
    <source>
        <dbReference type="ARBA" id="ARBA00023012"/>
    </source>
</evidence>
<keyword evidence="5" id="KW-0547">Nucleotide-binding</keyword>
<feature type="transmembrane region" description="Helical" evidence="9">
    <location>
        <begin position="272"/>
        <end position="290"/>
    </location>
</feature>
<evidence type="ECO:0000256" key="10">
    <source>
        <dbReference type="SAM" id="SignalP"/>
    </source>
</evidence>
<dbReference type="GO" id="GO:0000155">
    <property type="term" value="F:phosphorelay sensor kinase activity"/>
    <property type="evidence" value="ECO:0007669"/>
    <property type="project" value="InterPro"/>
</dbReference>
<dbReference type="SUPFAM" id="SSF47384">
    <property type="entry name" value="Homodimeric domain of signal transducing histidine kinase"/>
    <property type="match status" value="1"/>
</dbReference>
<dbReference type="RefSeq" id="WP_100789870.1">
    <property type="nucleotide sequence ID" value="NZ_NPDQ01000002.1"/>
</dbReference>
<dbReference type="EMBL" id="RQFP01000001">
    <property type="protein sequence ID" value="TGK96697.1"/>
    <property type="molecule type" value="Genomic_DNA"/>
</dbReference>